<dbReference type="Pfam" id="PF09339">
    <property type="entry name" value="HTH_IclR"/>
    <property type="match status" value="1"/>
</dbReference>
<evidence type="ECO:0000256" key="2">
    <source>
        <dbReference type="ARBA" id="ARBA00023125"/>
    </source>
</evidence>
<reference evidence="6 7" key="1">
    <citation type="submission" date="2020-04" db="EMBL/GenBank/DDBJ databases">
        <title>Ramlibacter sp. G-1-2-2 isolated from soil.</title>
        <authorList>
            <person name="Dahal R.H."/>
        </authorList>
    </citation>
    <scope>NUCLEOTIDE SEQUENCE [LARGE SCALE GENOMIC DNA]</scope>
    <source>
        <strain evidence="6 7">G-1-2-2</strain>
    </source>
</reference>
<comment type="caution">
    <text evidence="6">The sequence shown here is derived from an EMBL/GenBank/DDBJ whole genome shotgun (WGS) entry which is preliminary data.</text>
</comment>
<keyword evidence="1" id="KW-0805">Transcription regulation</keyword>
<evidence type="ECO:0000259" key="4">
    <source>
        <dbReference type="PROSITE" id="PS51077"/>
    </source>
</evidence>
<evidence type="ECO:0000256" key="3">
    <source>
        <dbReference type="ARBA" id="ARBA00023163"/>
    </source>
</evidence>
<dbReference type="PANTHER" id="PTHR30136:SF35">
    <property type="entry name" value="HTH-TYPE TRANSCRIPTIONAL REGULATOR RV1719"/>
    <property type="match status" value="1"/>
</dbReference>
<keyword evidence="2" id="KW-0238">DNA-binding</keyword>
<dbReference type="GO" id="GO:0003700">
    <property type="term" value="F:DNA-binding transcription factor activity"/>
    <property type="evidence" value="ECO:0007669"/>
    <property type="project" value="TreeGrafter"/>
</dbReference>
<dbReference type="SUPFAM" id="SSF55781">
    <property type="entry name" value="GAF domain-like"/>
    <property type="match status" value="1"/>
</dbReference>
<accession>A0A848HAC2</accession>
<evidence type="ECO:0000313" key="6">
    <source>
        <dbReference type="EMBL" id="NML47424.1"/>
    </source>
</evidence>
<proteinExistence type="predicted"/>
<dbReference type="SUPFAM" id="SSF46785">
    <property type="entry name" value="Winged helix' DNA-binding domain"/>
    <property type="match status" value="1"/>
</dbReference>
<evidence type="ECO:0000313" key="7">
    <source>
        <dbReference type="Proteomes" id="UP000541185"/>
    </source>
</evidence>
<evidence type="ECO:0000259" key="5">
    <source>
        <dbReference type="PROSITE" id="PS51078"/>
    </source>
</evidence>
<gene>
    <name evidence="6" type="ORF">HHL11_26985</name>
</gene>
<keyword evidence="3" id="KW-0804">Transcription</keyword>
<dbReference type="Pfam" id="PF01614">
    <property type="entry name" value="IclR_C"/>
    <property type="match status" value="1"/>
</dbReference>
<feature type="domain" description="IclR-ED" evidence="5">
    <location>
        <begin position="78"/>
        <end position="261"/>
    </location>
</feature>
<dbReference type="InterPro" id="IPR050707">
    <property type="entry name" value="HTH_MetabolicPath_Reg"/>
</dbReference>
<dbReference type="InterPro" id="IPR005471">
    <property type="entry name" value="Tscrpt_reg_IclR_N"/>
</dbReference>
<organism evidence="6 7">
    <name type="scientific">Ramlibacter agri</name>
    <dbReference type="NCBI Taxonomy" id="2728837"/>
    <lineage>
        <taxon>Bacteria</taxon>
        <taxon>Pseudomonadati</taxon>
        <taxon>Pseudomonadota</taxon>
        <taxon>Betaproteobacteria</taxon>
        <taxon>Burkholderiales</taxon>
        <taxon>Comamonadaceae</taxon>
        <taxon>Ramlibacter</taxon>
    </lineage>
</organism>
<dbReference type="InterPro" id="IPR036388">
    <property type="entry name" value="WH-like_DNA-bd_sf"/>
</dbReference>
<evidence type="ECO:0000256" key="1">
    <source>
        <dbReference type="ARBA" id="ARBA00023015"/>
    </source>
</evidence>
<dbReference type="InterPro" id="IPR036390">
    <property type="entry name" value="WH_DNA-bd_sf"/>
</dbReference>
<dbReference type="EMBL" id="JABBFX010000003">
    <property type="protein sequence ID" value="NML47424.1"/>
    <property type="molecule type" value="Genomic_DNA"/>
</dbReference>
<dbReference type="PROSITE" id="PS51078">
    <property type="entry name" value="ICLR_ED"/>
    <property type="match status" value="1"/>
</dbReference>
<dbReference type="GO" id="GO:0045892">
    <property type="term" value="P:negative regulation of DNA-templated transcription"/>
    <property type="evidence" value="ECO:0007669"/>
    <property type="project" value="TreeGrafter"/>
</dbReference>
<dbReference type="AlphaFoldDB" id="A0A848HAC2"/>
<dbReference type="InterPro" id="IPR029016">
    <property type="entry name" value="GAF-like_dom_sf"/>
</dbReference>
<dbReference type="Gene3D" id="1.10.10.10">
    <property type="entry name" value="Winged helix-like DNA-binding domain superfamily/Winged helix DNA-binding domain"/>
    <property type="match status" value="1"/>
</dbReference>
<dbReference type="PANTHER" id="PTHR30136">
    <property type="entry name" value="HELIX-TURN-HELIX TRANSCRIPTIONAL REGULATOR, ICLR FAMILY"/>
    <property type="match status" value="1"/>
</dbReference>
<protein>
    <submittedName>
        <fullName evidence="6">IclR family transcriptional regulator</fullName>
    </submittedName>
</protein>
<dbReference type="Proteomes" id="UP000541185">
    <property type="component" value="Unassembled WGS sequence"/>
</dbReference>
<dbReference type="SMART" id="SM00346">
    <property type="entry name" value="HTH_ICLR"/>
    <property type="match status" value="1"/>
</dbReference>
<feature type="domain" description="HTH iclR-type" evidence="4">
    <location>
        <begin position="14"/>
        <end position="77"/>
    </location>
</feature>
<dbReference type="RefSeq" id="WP_169421702.1">
    <property type="nucleotide sequence ID" value="NZ_JABBFX010000003.1"/>
</dbReference>
<dbReference type="PROSITE" id="PS51077">
    <property type="entry name" value="HTH_ICLR"/>
    <property type="match status" value="1"/>
</dbReference>
<dbReference type="InterPro" id="IPR014757">
    <property type="entry name" value="Tscrpt_reg_IclR_C"/>
</dbReference>
<dbReference type="Gene3D" id="3.30.450.40">
    <property type="match status" value="1"/>
</dbReference>
<dbReference type="GO" id="GO:0003677">
    <property type="term" value="F:DNA binding"/>
    <property type="evidence" value="ECO:0007669"/>
    <property type="project" value="UniProtKB-KW"/>
</dbReference>
<name>A0A848HAC2_9BURK</name>
<sequence length="268" mass="28892">MSRSACPAPTGPGTRSVDRTLQVLLGLSSRGEFGWRLTDLADHVGLDPGTCHRILACLVSGGFARRYPRDVKYYPGQRLFEMGVGLPQYSTFRDRVEPRLEQLALATRCICSFSLRSGHEVVCVFQKKGGVELAAMMVRVGTRRPLIGAAGGLAILKMLEQQEVRQIVEANLALEASGGPRRFKAFQQMQERSAGQPYALSAGDIAPGVHAMALGVEGVDGEAFGAITVTGSPERICAASVPALHARVAALAEEIRGYALQCFQKQHR</sequence>
<keyword evidence="7" id="KW-1185">Reference proteome</keyword>